<dbReference type="Proteomes" id="UP000245577">
    <property type="component" value="Unassembled WGS sequence"/>
</dbReference>
<dbReference type="InterPro" id="IPR012056">
    <property type="entry name" value="NiFe_EhaM"/>
</dbReference>
<accession>A0A2U1S9G4</accession>
<dbReference type="RefSeq" id="WP_116669064.1">
    <property type="nucleotide sequence ID" value="NZ_MZGU01000002.1"/>
</dbReference>
<comment type="caution">
    <text evidence="1">The sequence shown here is derived from an EMBL/GenBank/DDBJ whole genome shotgun (WGS) entry which is preliminary data.</text>
</comment>
<dbReference type="EMBL" id="MZGU01000002">
    <property type="protein sequence ID" value="PWB87126.1"/>
    <property type="molecule type" value="Genomic_DNA"/>
</dbReference>
<evidence type="ECO:0000313" key="1">
    <source>
        <dbReference type="EMBL" id="PWB87126.1"/>
    </source>
</evidence>
<protein>
    <submittedName>
        <fullName evidence="1">Uncharacterized protein</fullName>
    </submittedName>
</protein>
<proteinExistence type="predicted"/>
<dbReference type="SUPFAM" id="SSF101332">
    <property type="entry name" value="Hypothetical protein MTH393"/>
    <property type="match status" value="1"/>
</dbReference>
<dbReference type="Gene3D" id="1.10.3070.10">
    <property type="entry name" value="EhaM-like"/>
    <property type="match status" value="1"/>
</dbReference>
<dbReference type="OrthoDB" id="59507at2157"/>
<dbReference type="AlphaFoldDB" id="A0A2U1S9G4"/>
<dbReference type="Pfam" id="PF09218">
    <property type="entry name" value="EhaM"/>
    <property type="match status" value="1"/>
</dbReference>
<sequence>MNEDERFILMKTRILKSFRWQEDIIIPLSKEFGISTEEMEEIFMNDLDMSSLEGLHGTFKVAELEALAMKFYADLRLCWFSKTLELVSADEADNICKSLAYDVINGKSYDESLIEGRKEILNIIKNYEY</sequence>
<gene>
    <name evidence="1" type="ORF">MBBWO_02430</name>
</gene>
<name>A0A2U1S9G4_9EURY</name>
<organism evidence="1 2">
    <name type="scientific">Methanobrevibacter woesei</name>
    <dbReference type="NCBI Taxonomy" id="190976"/>
    <lineage>
        <taxon>Archaea</taxon>
        <taxon>Methanobacteriati</taxon>
        <taxon>Methanobacteriota</taxon>
        <taxon>Methanomada group</taxon>
        <taxon>Methanobacteria</taxon>
        <taxon>Methanobacteriales</taxon>
        <taxon>Methanobacteriaceae</taxon>
        <taxon>Methanobrevibacter</taxon>
    </lineage>
</organism>
<evidence type="ECO:0000313" key="2">
    <source>
        <dbReference type="Proteomes" id="UP000245577"/>
    </source>
</evidence>
<dbReference type="InterPro" id="IPR036606">
    <property type="entry name" value="EhaM-like_sf"/>
</dbReference>
<keyword evidence="2" id="KW-1185">Reference proteome</keyword>
<reference evidence="1 2" key="1">
    <citation type="submission" date="2017-03" db="EMBL/GenBank/DDBJ databases">
        <title>Genome sequence of Methanobrevibacter wosei.</title>
        <authorList>
            <person name="Poehlein A."/>
            <person name="Seedorf H."/>
            <person name="Daniel R."/>
        </authorList>
    </citation>
    <scope>NUCLEOTIDE SEQUENCE [LARGE SCALE GENOMIC DNA]</scope>
    <source>
        <strain evidence="1 2">DSM 11979</strain>
    </source>
</reference>